<keyword evidence="1" id="KW-0812">Transmembrane</keyword>
<dbReference type="AlphaFoldDB" id="A0A5J6MC92"/>
<dbReference type="OrthoDB" id="7679120at2"/>
<sequence>MARSLRYLGWVLLAIAAAFLGHDLVLLLKDGHWDAVSLGQAWGWLHEPSRDGLRAQLEALWPALGHGAAVFLGSPVWVVFGLPGLLLSLAGRRSAKRRRWWG</sequence>
<evidence type="ECO:0000256" key="1">
    <source>
        <dbReference type="SAM" id="Phobius"/>
    </source>
</evidence>
<proteinExistence type="predicted"/>
<organism evidence="2 3">
    <name type="scientific">Hypericibacter terrae</name>
    <dbReference type="NCBI Taxonomy" id="2602015"/>
    <lineage>
        <taxon>Bacteria</taxon>
        <taxon>Pseudomonadati</taxon>
        <taxon>Pseudomonadota</taxon>
        <taxon>Alphaproteobacteria</taxon>
        <taxon>Rhodospirillales</taxon>
        <taxon>Dongiaceae</taxon>
        <taxon>Hypericibacter</taxon>
    </lineage>
</organism>
<name>A0A5J6MC92_9PROT</name>
<protein>
    <submittedName>
        <fullName evidence="2">Uncharacterized protein</fullName>
    </submittedName>
</protein>
<gene>
    <name evidence="2" type="ORF">FRZ44_02250</name>
</gene>
<dbReference type="Proteomes" id="UP000326202">
    <property type="component" value="Chromosome"/>
</dbReference>
<evidence type="ECO:0000313" key="3">
    <source>
        <dbReference type="Proteomes" id="UP000326202"/>
    </source>
</evidence>
<reference evidence="2 3" key="1">
    <citation type="submission" date="2019-08" db="EMBL/GenBank/DDBJ databases">
        <title>Hyperibacter terrae gen. nov., sp. nov. and Hyperibacter viscosus sp. nov., two new members in the family Rhodospirillaceae isolated from the rhizosphere of Hypericum perforatum.</title>
        <authorList>
            <person name="Noviana Z."/>
        </authorList>
    </citation>
    <scope>NUCLEOTIDE SEQUENCE [LARGE SCALE GENOMIC DNA]</scope>
    <source>
        <strain evidence="2 3">R5913</strain>
    </source>
</reference>
<keyword evidence="1" id="KW-0472">Membrane</keyword>
<keyword evidence="3" id="KW-1185">Reference proteome</keyword>
<feature type="transmembrane region" description="Helical" evidence="1">
    <location>
        <begin position="7"/>
        <end position="28"/>
    </location>
</feature>
<keyword evidence="1" id="KW-1133">Transmembrane helix</keyword>
<accession>A0A5J6MC92</accession>
<feature type="transmembrane region" description="Helical" evidence="1">
    <location>
        <begin position="68"/>
        <end position="90"/>
    </location>
</feature>
<dbReference type="RefSeq" id="WP_151175450.1">
    <property type="nucleotide sequence ID" value="NZ_CP042906.1"/>
</dbReference>
<dbReference type="EMBL" id="CP042906">
    <property type="protein sequence ID" value="QEX14949.1"/>
    <property type="molecule type" value="Genomic_DNA"/>
</dbReference>
<evidence type="ECO:0000313" key="2">
    <source>
        <dbReference type="EMBL" id="QEX14949.1"/>
    </source>
</evidence>
<dbReference type="KEGG" id="htq:FRZ44_02250"/>